<evidence type="ECO:0000313" key="3">
    <source>
        <dbReference type="Proteomes" id="UP000008333"/>
    </source>
</evidence>
<protein>
    <submittedName>
        <fullName evidence="2">Uncharacterized protein</fullName>
    </submittedName>
</protein>
<dbReference type="EMBL" id="AAKM01000001">
    <property type="protein sequence ID" value="EDL47587.1"/>
    <property type="molecule type" value="Genomic_DNA"/>
</dbReference>
<dbReference type="InParanoid" id="A5K026"/>
<evidence type="ECO:0000313" key="2">
    <source>
        <dbReference type="EMBL" id="EDL47587.1"/>
    </source>
</evidence>
<feature type="compositionally biased region" description="Basic and acidic residues" evidence="1">
    <location>
        <begin position="132"/>
        <end position="157"/>
    </location>
</feature>
<dbReference type="RefSeq" id="XP_001617314.1">
    <property type="nucleotide sequence ID" value="XM_001617264.1"/>
</dbReference>
<organism evidence="2 3">
    <name type="scientific">Plasmodium vivax (strain Salvador I)</name>
    <dbReference type="NCBI Taxonomy" id="126793"/>
    <lineage>
        <taxon>Eukaryota</taxon>
        <taxon>Sar</taxon>
        <taxon>Alveolata</taxon>
        <taxon>Apicomplexa</taxon>
        <taxon>Aconoidasida</taxon>
        <taxon>Haemosporida</taxon>
        <taxon>Plasmodiidae</taxon>
        <taxon>Plasmodium</taxon>
        <taxon>Plasmodium (Plasmodium)</taxon>
    </lineage>
</organism>
<gene>
    <name evidence="2" type="ORF">PVX_123760</name>
</gene>
<feature type="region of interest" description="Disordered" evidence="1">
    <location>
        <begin position="122"/>
        <end position="173"/>
    </location>
</feature>
<dbReference type="KEGG" id="pvx:PVX_123760"/>
<dbReference type="Gene3D" id="1.20.5.2050">
    <property type="match status" value="1"/>
</dbReference>
<proteinExistence type="predicted"/>
<dbReference type="Proteomes" id="UP000008333">
    <property type="component" value="Unassembled WGS sequence"/>
</dbReference>
<comment type="caution">
    <text evidence="2">The sequence shown here is derived from an EMBL/GenBank/DDBJ whole genome shotgun (WGS) entry which is preliminary data.</text>
</comment>
<name>A5K026_PLAVS</name>
<reference evidence="2 3" key="1">
    <citation type="journal article" date="2008" name="Nature">
        <title>Comparative genomics of the neglected human malaria parasite Plasmodium vivax.</title>
        <authorList>
            <person name="Carlton J.M."/>
            <person name="Adams J.H."/>
            <person name="Silva J.C."/>
            <person name="Bidwell S.L."/>
            <person name="Lorenzi H."/>
            <person name="Caler E."/>
            <person name="Crabtree J."/>
            <person name="Angiuoli S.V."/>
            <person name="Merino E.F."/>
            <person name="Amedeo P."/>
            <person name="Cheng Q."/>
            <person name="Coulson R.M."/>
            <person name="Crabb B.S."/>
            <person name="Del Portillo H.A."/>
            <person name="Essien K."/>
            <person name="Feldblyum T.V."/>
            <person name="Fernandez-Becerra C."/>
            <person name="Gilson P.R."/>
            <person name="Gueye A.H."/>
            <person name="Guo X."/>
            <person name="Kang'a S."/>
            <person name="Kooij T.W."/>
            <person name="Korsinczky M."/>
            <person name="Meyer E.V."/>
            <person name="Nene V."/>
            <person name="Paulsen I."/>
            <person name="White O."/>
            <person name="Ralph S.A."/>
            <person name="Ren Q."/>
            <person name="Sargeant T.J."/>
            <person name="Salzberg S.L."/>
            <person name="Stoeckert C.J."/>
            <person name="Sullivan S.A."/>
            <person name="Yamamoto M.M."/>
            <person name="Hoffman S.L."/>
            <person name="Wortman J.R."/>
            <person name="Gardner M.J."/>
            <person name="Galinski M.R."/>
            <person name="Barnwell J.W."/>
            <person name="Fraser-Liggett C.M."/>
        </authorList>
    </citation>
    <scope>NUCLEOTIDE SEQUENCE [LARGE SCALE GENOMIC DNA]</scope>
    <source>
        <strain evidence="2 3">Salvador I</strain>
    </source>
</reference>
<dbReference type="AlphaFoldDB" id="A5K026"/>
<keyword evidence="3" id="KW-1185">Reference proteome</keyword>
<accession>A5K026</accession>
<sequence length="291" mass="32699">MILTVEEGDLKLIADEIIRNTLLLPERGPYGRNALDASHPIHSVWKDTTRGHSSWRCRWWENGKRLSKNYNVKRYGEHDALKMAIITKLRNSSPRDRILYLKHQREFLKLCYANNWIPKRESDSAEEGVQADSKKATEQDEVVNGEKRGKGVGDVHANETNNKQCDQNKDSEATPLSLPLGTYNTSCFSNDASSPLYGNIPRRKNKRTLLPNTGSSKKCRIIKCYPYGQSVDAVRSYQQGHGANAIHARNAMHAVNALNAPHALNAVHAQGGVKLEMMQHVQGGNVLRGMY</sequence>
<dbReference type="GeneID" id="5476623"/>
<evidence type="ECO:0000256" key="1">
    <source>
        <dbReference type="SAM" id="MobiDB-lite"/>
    </source>
</evidence>